<evidence type="ECO:0000256" key="7">
    <source>
        <dbReference type="ARBA" id="ARBA00023014"/>
    </source>
</evidence>
<dbReference type="CDD" id="cd01335">
    <property type="entry name" value="Radical_SAM"/>
    <property type="match status" value="1"/>
</dbReference>
<evidence type="ECO:0000259" key="9">
    <source>
        <dbReference type="Pfam" id="PF13186"/>
    </source>
</evidence>
<reference evidence="10 11" key="1">
    <citation type="submission" date="2019-03" db="EMBL/GenBank/DDBJ databases">
        <title>Genomic Encyclopedia of Type Strains, Phase IV (KMG-IV): sequencing the most valuable type-strain genomes for metagenomic binning, comparative biology and taxonomic classification.</title>
        <authorList>
            <person name="Goeker M."/>
        </authorList>
    </citation>
    <scope>NUCLEOTIDE SEQUENCE [LARGE SCALE GENOMIC DNA]</scope>
    <source>
        <strain evidence="10 11">DSM 45934</strain>
    </source>
</reference>
<keyword evidence="4" id="KW-0479">Metal-binding</keyword>
<feature type="domain" description="Radical SAM core" evidence="8">
    <location>
        <begin position="44"/>
        <end position="172"/>
    </location>
</feature>
<dbReference type="PANTHER" id="PTHR11228">
    <property type="entry name" value="RADICAL SAM DOMAIN PROTEIN"/>
    <property type="match status" value="1"/>
</dbReference>
<proteinExistence type="predicted"/>
<dbReference type="GO" id="GO:0046872">
    <property type="term" value="F:metal ion binding"/>
    <property type="evidence" value="ECO:0007669"/>
    <property type="project" value="UniProtKB-KW"/>
</dbReference>
<dbReference type="Pfam" id="PF04055">
    <property type="entry name" value="Radical_SAM"/>
    <property type="match status" value="1"/>
</dbReference>
<evidence type="ECO:0000313" key="10">
    <source>
        <dbReference type="EMBL" id="TCO61146.1"/>
    </source>
</evidence>
<protein>
    <submittedName>
        <fullName evidence="10">Radical SAM protein with 4Fe4S-binding SPASM domain</fullName>
    </submittedName>
</protein>
<dbReference type="Gene3D" id="3.20.20.70">
    <property type="entry name" value="Aldolase class I"/>
    <property type="match status" value="1"/>
</dbReference>
<dbReference type="EMBL" id="SLWS01000003">
    <property type="protein sequence ID" value="TCO61146.1"/>
    <property type="molecule type" value="Genomic_DNA"/>
</dbReference>
<dbReference type="PANTHER" id="PTHR11228:SF7">
    <property type="entry name" value="PQQA PEPTIDE CYCLASE"/>
    <property type="match status" value="1"/>
</dbReference>
<dbReference type="GO" id="GO:0051539">
    <property type="term" value="F:4 iron, 4 sulfur cluster binding"/>
    <property type="evidence" value="ECO:0007669"/>
    <property type="project" value="UniProtKB-KW"/>
</dbReference>
<comment type="caution">
    <text evidence="10">The sequence shown here is derived from an EMBL/GenBank/DDBJ whole genome shotgun (WGS) entry which is preliminary data.</text>
</comment>
<dbReference type="InterPro" id="IPR023885">
    <property type="entry name" value="4Fe4S-binding_SPASM_dom"/>
</dbReference>
<keyword evidence="5" id="KW-0560">Oxidoreductase</keyword>
<dbReference type="GO" id="GO:0016491">
    <property type="term" value="F:oxidoreductase activity"/>
    <property type="evidence" value="ECO:0007669"/>
    <property type="project" value="UniProtKB-KW"/>
</dbReference>
<dbReference type="InterPro" id="IPR013785">
    <property type="entry name" value="Aldolase_TIM"/>
</dbReference>
<dbReference type="SFLD" id="SFLDG01387">
    <property type="entry name" value="BtrN-like_SPASM_domain_contain"/>
    <property type="match status" value="1"/>
</dbReference>
<dbReference type="PROSITE" id="PS01305">
    <property type="entry name" value="MOAA_NIFB_PQQE"/>
    <property type="match status" value="1"/>
</dbReference>
<feature type="domain" description="4Fe4S-binding SPASM" evidence="9">
    <location>
        <begin position="273"/>
        <end position="345"/>
    </location>
</feature>
<evidence type="ECO:0000256" key="1">
    <source>
        <dbReference type="ARBA" id="ARBA00001966"/>
    </source>
</evidence>
<comment type="cofactor">
    <cofactor evidence="1">
        <name>[4Fe-4S] cluster</name>
        <dbReference type="ChEBI" id="CHEBI:49883"/>
    </cofactor>
</comment>
<evidence type="ECO:0000259" key="8">
    <source>
        <dbReference type="Pfam" id="PF04055"/>
    </source>
</evidence>
<accession>A0A4R2JV26</accession>
<dbReference type="InterPro" id="IPR058240">
    <property type="entry name" value="rSAM_sf"/>
</dbReference>
<dbReference type="InterPro" id="IPR050377">
    <property type="entry name" value="Radical_SAM_PqqE_MftC-like"/>
</dbReference>
<keyword evidence="2" id="KW-0004">4Fe-4S</keyword>
<sequence>MTPHPTTQTRPHQEKRASNRLLNIREFEAGATQLRSMPRVLFLELTENCNLSCPMCRAAGPYDRSKNMSQEIFDRVVADLFPAAEIVDLRGWGESTILKTFPQAVDRTIEAGCRIRLVTNLTVPNEALWRRLVRHHALILVSFDAARADTFATLRRGAKLAVVLRNLEVMVDEARRSGVPVDTIRLNVVVQPQAIPELPDIVRIAADLGLSHIQLNPLTVAEESPDHLSRHRPPLARALRDATQVAAERGVTIQLDAALDESWADQTHAAKRCTHPWMYCYINYRGQVGFCDHLIGSPASGYLLGDLTTTSFQDIWNGAAYQRLRAEHVHWEQQLSARFEECNWCYRNRYVDVDDRTYPPYGEHVVRLTTATCPAVGAHDVPASAPQGRRLLPMLPLDRRTKRLGGTSAG</sequence>
<evidence type="ECO:0000256" key="2">
    <source>
        <dbReference type="ARBA" id="ARBA00022485"/>
    </source>
</evidence>
<dbReference type="CDD" id="cd21109">
    <property type="entry name" value="SPASM"/>
    <property type="match status" value="1"/>
</dbReference>
<gene>
    <name evidence="10" type="ORF">EV192_103730</name>
</gene>
<dbReference type="Pfam" id="PF13186">
    <property type="entry name" value="SPASM"/>
    <property type="match status" value="1"/>
</dbReference>
<dbReference type="SFLD" id="SFLDG01067">
    <property type="entry name" value="SPASM/twitch_domain_containing"/>
    <property type="match status" value="1"/>
</dbReference>
<keyword evidence="11" id="KW-1185">Reference proteome</keyword>
<dbReference type="SUPFAM" id="SSF102114">
    <property type="entry name" value="Radical SAM enzymes"/>
    <property type="match status" value="1"/>
</dbReference>
<evidence type="ECO:0000256" key="4">
    <source>
        <dbReference type="ARBA" id="ARBA00022723"/>
    </source>
</evidence>
<name>A0A4R2JV26_9PSEU</name>
<dbReference type="Proteomes" id="UP000295680">
    <property type="component" value="Unassembled WGS sequence"/>
</dbReference>
<evidence type="ECO:0000256" key="5">
    <source>
        <dbReference type="ARBA" id="ARBA00023002"/>
    </source>
</evidence>
<evidence type="ECO:0000313" key="11">
    <source>
        <dbReference type="Proteomes" id="UP000295680"/>
    </source>
</evidence>
<organism evidence="10 11">
    <name type="scientific">Actinocrispum wychmicini</name>
    <dbReference type="NCBI Taxonomy" id="1213861"/>
    <lineage>
        <taxon>Bacteria</taxon>
        <taxon>Bacillati</taxon>
        <taxon>Actinomycetota</taxon>
        <taxon>Actinomycetes</taxon>
        <taxon>Pseudonocardiales</taxon>
        <taxon>Pseudonocardiaceae</taxon>
        <taxon>Actinocrispum</taxon>
    </lineage>
</organism>
<dbReference type="InterPro" id="IPR034391">
    <property type="entry name" value="AdoMet-like_SPASM_containing"/>
</dbReference>
<dbReference type="InterPro" id="IPR007197">
    <property type="entry name" value="rSAM"/>
</dbReference>
<keyword evidence="7" id="KW-0411">Iron-sulfur</keyword>
<evidence type="ECO:0000256" key="6">
    <source>
        <dbReference type="ARBA" id="ARBA00023004"/>
    </source>
</evidence>
<evidence type="ECO:0000256" key="3">
    <source>
        <dbReference type="ARBA" id="ARBA00022691"/>
    </source>
</evidence>
<dbReference type="SFLD" id="SFLDS00029">
    <property type="entry name" value="Radical_SAM"/>
    <property type="match status" value="1"/>
</dbReference>
<keyword evidence="6" id="KW-0408">Iron</keyword>
<dbReference type="AlphaFoldDB" id="A0A4R2JV26"/>
<dbReference type="InterPro" id="IPR000385">
    <property type="entry name" value="MoaA_NifB_PqqE_Fe-S-bd_CS"/>
</dbReference>
<keyword evidence="3" id="KW-0949">S-adenosyl-L-methionine</keyword>
<dbReference type="OrthoDB" id="9782387at2"/>